<dbReference type="PANTHER" id="PTHR30451">
    <property type="entry name" value="OUTER MEMBRANE USHER PROTEIN"/>
    <property type="match status" value="1"/>
</dbReference>
<evidence type="ECO:0000256" key="8">
    <source>
        <dbReference type="ARBA" id="ARBA00023237"/>
    </source>
</evidence>
<evidence type="ECO:0000256" key="3">
    <source>
        <dbReference type="ARBA" id="ARBA00022448"/>
    </source>
</evidence>
<accession>A0A564NB23</accession>
<dbReference type="PANTHER" id="PTHR30451:SF20">
    <property type="entry name" value="FIMBRIAE USHER"/>
    <property type="match status" value="1"/>
</dbReference>
<dbReference type="Pfam" id="PF13953">
    <property type="entry name" value="PapC_C"/>
    <property type="match status" value="1"/>
</dbReference>
<evidence type="ECO:0000256" key="7">
    <source>
        <dbReference type="ARBA" id="ARBA00023136"/>
    </source>
</evidence>
<dbReference type="InterPro" id="IPR025885">
    <property type="entry name" value="PapC_N"/>
</dbReference>
<dbReference type="Pfam" id="PF13954">
    <property type="entry name" value="PapC_N"/>
    <property type="match status" value="1"/>
</dbReference>
<feature type="domain" description="PapC N-terminal" evidence="13">
    <location>
        <begin position="37"/>
        <end position="183"/>
    </location>
</feature>
<evidence type="ECO:0000256" key="10">
    <source>
        <dbReference type="SAM" id="MobiDB-lite"/>
    </source>
</evidence>
<dbReference type="Gene3D" id="2.60.40.2070">
    <property type="match status" value="1"/>
</dbReference>
<dbReference type="AlphaFoldDB" id="A0A564NB23"/>
<evidence type="ECO:0000256" key="1">
    <source>
        <dbReference type="ARBA" id="ARBA00004571"/>
    </source>
</evidence>
<gene>
    <name evidence="14" type="primary">htrE_3</name>
    <name evidence="14" type="ORF">SB6422_03619</name>
</gene>
<feature type="domain" description="PapC-like C-terminal" evidence="12">
    <location>
        <begin position="762"/>
        <end position="826"/>
    </location>
</feature>
<dbReference type="SUPFAM" id="SSF141729">
    <property type="entry name" value="FimD N-terminal domain-like"/>
    <property type="match status" value="1"/>
</dbReference>
<dbReference type="Gene3D" id="3.10.20.410">
    <property type="match status" value="1"/>
</dbReference>
<dbReference type="EMBL" id="CABGGW010000050">
    <property type="protein sequence ID" value="VUT03160.1"/>
    <property type="molecule type" value="Genomic_DNA"/>
</dbReference>
<evidence type="ECO:0000256" key="5">
    <source>
        <dbReference type="ARBA" id="ARBA00022692"/>
    </source>
</evidence>
<dbReference type="PROSITE" id="PS01151">
    <property type="entry name" value="FIMBRIAL_USHER"/>
    <property type="match status" value="1"/>
</dbReference>
<feature type="region of interest" description="Disordered" evidence="10">
    <location>
        <begin position="585"/>
        <end position="605"/>
    </location>
</feature>
<dbReference type="Proteomes" id="UP000317374">
    <property type="component" value="Unassembled WGS sequence"/>
</dbReference>
<evidence type="ECO:0000313" key="14">
    <source>
        <dbReference type="EMBL" id="VUT03160.1"/>
    </source>
</evidence>
<dbReference type="InterPro" id="IPR043142">
    <property type="entry name" value="PapC-like_C_sf"/>
</dbReference>
<keyword evidence="5 9" id="KW-0812">Transmembrane</keyword>
<reference evidence="14 15" key="1">
    <citation type="submission" date="2019-07" db="EMBL/GenBank/DDBJ databases">
        <authorList>
            <person name="Brisse S."/>
            <person name="Rodrigues C."/>
            <person name="Thorpe H."/>
        </authorList>
    </citation>
    <scope>NUCLEOTIDE SEQUENCE [LARGE SCALE GENOMIC DNA]</scope>
    <source>
        <strain evidence="14">SB6422</strain>
    </source>
</reference>
<dbReference type="Pfam" id="PF00577">
    <property type="entry name" value="Usher"/>
    <property type="match status" value="1"/>
</dbReference>
<feature type="chain" id="PRO_5021874826" evidence="11">
    <location>
        <begin position="25"/>
        <end position="848"/>
    </location>
</feature>
<evidence type="ECO:0000256" key="11">
    <source>
        <dbReference type="SAM" id="SignalP"/>
    </source>
</evidence>
<protein>
    <submittedName>
        <fullName evidence="14">Outer membrane usher protein HtrE</fullName>
    </submittedName>
</protein>
<feature type="compositionally biased region" description="Polar residues" evidence="10">
    <location>
        <begin position="585"/>
        <end position="597"/>
    </location>
</feature>
<dbReference type="InterPro" id="IPR000015">
    <property type="entry name" value="Fimb_usher"/>
</dbReference>
<organism evidence="14 15">
    <name type="scientific">Klebsiella huaxiensis</name>
    <dbReference type="NCBI Taxonomy" id="2153354"/>
    <lineage>
        <taxon>Bacteria</taxon>
        <taxon>Pseudomonadati</taxon>
        <taxon>Pseudomonadota</taxon>
        <taxon>Gammaproteobacteria</taxon>
        <taxon>Enterobacterales</taxon>
        <taxon>Enterobacteriaceae</taxon>
        <taxon>Klebsiella/Raoultella group</taxon>
        <taxon>Klebsiella</taxon>
    </lineage>
</organism>
<dbReference type="GO" id="GO:0009297">
    <property type="term" value="P:pilus assembly"/>
    <property type="evidence" value="ECO:0007669"/>
    <property type="project" value="InterPro"/>
</dbReference>
<evidence type="ECO:0000256" key="2">
    <source>
        <dbReference type="ARBA" id="ARBA00008064"/>
    </source>
</evidence>
<evidence type="ECO:0000259" key="13">
    <source>
        <dbReference type="Pfam" id="PF13954"/>
    </source>
</evidence>
<dbReference type="OrthoDB" id="6554712at2"/>
<keyword evidence="6 11" id="KW-0732">Signal</keyword>
<dbReference type="RefSeq" id="WP_142514490.1">
    <property type="nucleotide sequence ID" value="NZ_CABGGQ010000065.1"/>
</dbReference>
<dbReference type="InterPro" id="IPR018030">
    <property type="entry name" value="Fimbrial_membr_usher_CS"/>
</dbReference>
<keyword evidence="8 9" id="KW-0998">Cell outer membrane</keyword>
<evidence type="ECO:0000313" key="15">
    <source>
        <dbReference type="Proteomes" id="UP000317374"/>
    </source>
</evidence>
<evidence type="ECO:0000256" key="4">
    <source>
        <dbReference type="ARBA" id="ARBA00022452"/>
    </source>
</evidence>
<dbReference type="Gene3D" id="2.60.40.2610">
    <property type="entry name" value="Outer membrane usher protein FimD, plug domain"/>
    <property type="match status" value="1"/>
</dbReference>
<keyword evidence="9" id="KW-1029">Fimbrium biogenesis</keyword>
<dbReference type="GO" id="GO:0009279">
    <property type="term" value="C:cell outer membrane"/>
    <property type="evidence" value="ECO:0007669"/>
    <property type="project" value="UniProtKB-SubCell"/>
</dbReference>
<proteinExistence type="inferred from homology"/>
<dbReference type="FunFam" id="2.60.40.3110:FF:000001">
    <property type="entry name" value="Putative fimbrial outer membrane usher"/>
    <property type="match status" value="1"/>
</dbReference>
<evidence type="ECO:0000256" key="9">
    <source>
        <dbReference type="RuleBase" id="RU003884"/>
    </source>
</evidence>
<keyword evidence="7 9" id="KW-0472">Membrane</keyword>
<dbReference type="InterPro" id="IPR025949">
    <property type="entry name" value="PapC-like_C"/>
</dbReference>
<dbReference type="InterPro" id="IPR037224">
    <property type="entry name" value="PapC_N_sf"/>
</dbReference>
<name>A0A564NB23_9ENTR</name>
<comment type="subcellular location">
    <subcellularLocation>
        <location evidence="1 9">Cell outer membrane</location>
        <topology evidence="1 9">Multi-pass membrane protein</topology>
    </subcellularLocation>
</comment>
<feature type="signal peptide" evidence="11">
    <location>
        <begin position="1"/>
        <end position="24"/>
    </location>
</feature>
<sequence length="848" mass="92059">MHHIFQFSLLAMAVMTAVMQVARANDNASSSAQQKITFDSDFLNTSEVGSIDLERFAFGASALPGKHLTEVFVNGNAVAHEDVLFVEQENKQVVPCLSTDLIKKINFNYSQLPATFIDALRQGINCYPLAKLIPQAESVYDSGVQRLDISIPQAMMNNMARGYVSPELWDAGIPALLFGYNASTYSSHSNGETTNSVYSGINAGLNIGAWYFRHDGSYNWDENSGRDYQSINNFVQRDVTQIKGRFLLGETSTSGQVFDTLPFKGIELVSDDRMLPQSQQGYAPDIRGIARTNARVTVYQNSRVIYETTVSPGAFVINDLYPTGYGGDLDVTVTEADGSTQSFKVPYATVAQLLRPGAHRYDVVVGKLNDPSVSTDPGLYMATYQRGLTNNLTGYGGIQGSGSDYYGILLGAAVSTPIGAFAADATQARVHLHTDDKAASSGQSYRISYSKFLPQTNSNLTIAAYRYSTAGYYDYSTAMRVRDEIIHDGVADNIWRPKNRFNITVNQGLKSGWGQIYLTGYTQSYWNDGQSDLQYQMGYNNSWRTISYSLSAARVRNGNGSMETNWLFNMTMPLGSMSASHVPTLTTSLSHSTNGRTGEQVGVSGTLGRDNQYNYGVTSMNYNQGTGSSVALNGGYRSPFTHMTASYGAGEHYQSTSVGLSGTIIGWQDGVVMTPYTGNTFAVVEAKGASGAKVGGYSGIRIDPWGHAAVPYLNPYEMNEIIIDPKGISQDVELENTSSKVAPYAGAVSRIVFKTRNGTPLLITAMRNNGDEVPFGAEVFDSEGNSIGSVGQMGQIYARVEKSRDTLTVKWGSNAAQRCQVSYLLTPLPKDGSGNSIVRINSVCAKGN</sequence>
<keyword evidence="3 9" id="KW-0813">Transport</keyword>
<keyword evidence="4" id="KW-1134">Transmembrane beta strand</keyword>
<comment type="similarity">
    <text evidence="2 9">Belongs to the fimbrial export usher family.</text>
</comment>
<dbReference type="InterPro" id="IPR042186">
    <property type="entry name" value="FimD_plug_dom"/>
</dbReference>
<evidence type="ECO:0000256" key="6">
    <source>
        <dbReference type="ARBA" id="ARBA00022729"/>
    </source>
</evidence>
<evidence type="ECO:0000259" key="12">
    <source>
        <dbReference type="Pfam" id="PF13953"/>
    </source>
</evidence>
<dbReference type="Gene3D" id="2.60.40.3110">
    <property type="match status" value="1"/>
</dbReference>
<dbReference type="GO" id="GO:0015473">
    <property type="term" value="F:fimbrial usher porin activity"/>
    <property type="evidence" value="ECO:0007669"/>
    <property type="project" value="InterPro"/>
</dbReference>